<evidence type="ECO:0000256" key="2">
    <source>
        <dbReference type="ARBA" id="ARBA00010944"/>
    </source>
</evidence>
<evidence type="ECO:0000256" key="5">
    <source>
        <dbReference type="ARBA" id="ARBA00048200"/>
    </source>
</evidence>
<gene>
    <name evidence="8" type="ORF">AKJ09_00814</name>
</gene>
<evidence type="ECO:0000256" key="6">
    <source>
        <dbReference type="RuleBase" id="RU364082"/>
    </source>
</evidence>
<dbReference type="InterPro" id="IPR029903">
    <property type="entry name" value="RmlD-like-bd"/>
</dbReference>
<dbReference type="EC" id="1.1.1.133" evidence="3 6"/>
<dbReference type="InterPro" id="IPR036291">
    <property type="entry name" value="NAD(P)-bd_dom_sf"/>
</dbReference>
<comment type="function">
    <text evidence="6">Catalyzes the reduction of dTDP-6-deoxy-L-lyxo-4-hexulose to yield dTDP-L-rhamnose.</text>
</comment>
<dbReference type="GO" id="GO:0019305">
    <property type="term" value="P:dTDP-rhamnose biosynthetic process"/>
    <property type="evidence" value="ECO:0007669"/>
    <property type="project" value="UniProtKB-UniPathway"/>
</dbReference>
<proteinExistence type="inferred from homology"/>
<dbReference type="Gene3D" id="3.40.50.720">
    <property type="entry name" value="NAD(P)-binding Rossmann-like Domain"/>
    <property type="match status" value="1"/>
</dbReference>
<dbReference type="UniPathway" id="UPA00124"/>
<dbReference type="GO" id="GO:0008831">
    <property type="term" value="F:dTDP-4-dehydrorhamnose reductase activity"/>
    <property type="evidence" value="ECO:0007669"/>
    <property type="project" value="UniProtKB-EC"/>
</dbReference>
<dbReference type="SUPFAM" id="SSF51735">
    <property type="entry name" value="NAD(P)-binding Rossmann-fold domains"/>
    <property type="match status" value="1"/>
</dbReference>
<comment type="pathway">
    <text evidence="1 6">Carbohydrate biosynthesis; dTDP-L-rhamnose biosynthesis.</text>
</comment>
<dbReference type="Proteomes" id="UP000064967">
    <property type="component" value="Chromosome"/>
</dbReference>
<dbReference type="InterPro" id="IPR005913">
    <property type="entry name" value="dTDP_dehydrorham_reduct"/>
</dbReference>
<dbReference type="Pfam" id="PF04321">
    <property type="entry name" value="RmlD_sub_bind"/>
    <property type="match status" value="1"/>
</dbReference>
<keyword evidence="6" id="KW-0560">Oxidoreductase</keyword>
<evidence type="ECO:0000313" key="8">
    <source>
        <dbReference type="EMBL" id="AKU94150.1"/>
    </source>
</evidence>
<name>A0A0K1PKU4_9BACT</name>
<evidence type="ECO:0000256" key="3">
    <source>
        <dbReference type="ARBA" id="ARBA00012929"/>
    </source>
</evidence>
<evidence type="ECO:0000256" key="1">
    <source>
        <dbReference type="ARBA" id="ARBA00004781"/>
    </source>
</evidence>
<dbReference type="GO" id="GO:0048269">
    <property type="term" value="C:methionine adenosyltransferase complex"/>
    <property type="evidence" value="ECO:0007669"/>
    <property type="project" value="TreeGrafter"/>
</dbReference>
<protein>
    <recommendedName>
        <fullName evidence="4 6">dTDP-4-dehydrorhamnose reductase</fullName>
        <ecNumber evidence="3 6">1.1.1.133</ecNumber>
    </recommendedName>
</protein>
<dbReference type="AlphaFoldDB" id="A0A0K1PKU4"/>
<dbReference type="GO" id="GO:0048270">
    <property type="term" value="F:methionine adenosyltransferase regulator activity"/>
    <property type="evidence" value="ECO:0007669"/>
    <property type="project" value="TreeGrafter"/>
</dbReference>
<evidence type="ECO:0000259" key="7">
    <source>
        <dbReference type="Pfam" id="PF04321"/>
    </source>
</evidence>
<comment type="catalytic activity">
    <reaction evidence="5">
        <text>dTDP-beta-L-rhamnose + NADP(+) = dTDP-4-dehydro-beta-L-rhamnose + NADPH + H(+)</text>
        <dbReference type="Rhea" id="RHEA:21796"/>
        <dbReference type="ChEBI" id="CHEBI:15378"/>
        <dbReference type="ChEBI" id="CHEBI:57510"/>
        <dbReference type="ChEBI" id="CHEBI:57783"/>
        <dbReference type="ChEBI" id="CHEBI:58349"/>
        <dbReference type="ChEBI" id="CHEBI:62830"/>
        <dbReference type="EC" id="1.1.1.133"/>
    </reaction>
</comment>
<accession>A0A0K1PKU4</accession>
<dbReference type="GO" id="GO:0006556">
    <property type="term" value="P:S-adenosylmethionine biosynthetic process"/>
    <property type="evidence" value="ECO:0007669"/>
    <property type="project" value="TreeGrafter"/>
</dbReference>
<evidence type="ECO:0000313" key="9">
    <source>
        <dbReference type="Proteomes" id="UP000064967"/>
    </source>
</evidence>
<sequence>MTLIATIRNPQSAGAKLLALPPDNITELDALDQPALERLFETRKPAAVIICAAERRPDVCENNPAAARAINVNAPARIGALAARYGAWTLGISTDYVFDGKAAPYREDAPRIR</sequence>
<dbReference type="PANTHER" id="PTHR10491:SF4">
    <property type="entry name" value="METHIONINE ADENOSYLTRANSFERASE 2 SUBUNIT BETA"/>
    <property type="match status" value="1"/>
</dbReference>
<feature type="domain" description="RmlD-like substrate binding" evidence="7">
    <location>
        <begin position="12"/>
        <end position="109"/>
    </location>
</feature>
<dbReference type="PATRIC" id="fig|1391654.3.peg.824"/>
<dbReference type="EMBL" id="CP012333">
    <property type="protein sequence ID" value="AKU94150.1"/>
    <property type="molecule type" value="Genomic_DNA"/>
</dbReference>
<keyword evidence="6" id="KW-0521">NADP</keyword>
<evidence type="ECO:0000256" key="4">
    <source>
        <dbReference type="ARBA" id="ARBA00017099"/>
    </source>
</evidence>
<comment type="similarity">
    <text evidence="2 6">Belongs to the dTDP-4-dehydrorhamnose reductase family.</text>
</comment>
<dbReference type="STRING" id="1391654.AKJ09_00814"/>
<dbReference type="PANTHER" id="PTHR10491">
    <property type="entry name" value="DTDP-4-DEHYDRORHAMNOSE REDUCTASE"/>
    <property type="match status" value="1"/>
</dbReference>
<dbReference type="KEGG" id="llu:AKJ09_00814"/>
<organism evidence="8 9">
    <name type="scientific">Labilithrix luteola</name>
    <dbReference type="NCBI Taxonomy" id="1391654"/>
    <lineage>
        <taxon>Bacteria</taxon>
        <taxon>Pseudomonadati</taxon>
        <taxon>Myxococcota</taxon>
        <taxon>Polyangia</taxon>
        <taxon>Polyangiales</taxon>
        <taxon>Labilitrichaceae</taxon>
        <taxon>Labilithrix</taxon>
    </lineage>
</organism>
<reference evidence="8 9" key="1">
    <citation type="submission" date="2015-08" db="EMBL/GenBank/DDBJ databases">
        <authorList>
            <person name="Babu N.S."/>
            <person name="Beckwith C.J."/>
            <person name="Beseler K.G."/>
            <person name="Brison A."/>
            <person name="Carone J.V."/>
            <person name="Caskin T.P."/>
            <person name="Diamond M."/>
            <person name="Durham M.E."/>
            <person name="Foxe J.M."/>
            <person name="Go M."/>
            <person name="Henderson B.A."/>
            <person name="Jones I.B."/>
            <person name="McGettigan J.A."/>
            <person name="Micheletti S.J."/>
            <person name="Nasrallah M.E."/>
            <person name="Ortiz D."/>
            <person name="Piller C.R."/>
            <person name="Privatt S.R."/>
            <person name="Schneider S.L."/>
            <person name="Sharp S."/>
            <person name="Smith T.C."/>
            <person name="Stanton J.D."/>
            <person name="Ullery H.E."/>
            <person name="Wilson R.J."/>
            <person name="Serrano M.G."/>
            <person name="Buck G."/>
            <person name="Lee V."/>
            <person name="Wang Y."/>
            <person name="Carvalho R."/>
            <person name="Voegtly L."/>
            <person name="Shi R."/>
            <person name="Duckworth R."/>
            <person name="Johnson A."/>
            <person name="Loviza R."/>
            <person name="Walstead R."/>
            <person name="Shah Z."/>
            <person name="Kiflezghi M."/>
            <person name="Wade K."/>
            <person name="Ball S.L."/>
            <person name="Bradley K.W."/>
            <person name="Asai D.J."/>
            <person name="Bowman C.A."/>
            <person name="Russell D.A."/>
            <person name="Pope W.H."/>
            <person name="Jacobs-Sera D."/>
            <person name="Hendrix R.W."/>
            <person name="Hatfull G.F."/>
        </authorList>
    </citation>
    <scope>NUCLEOTIDE SEQUENCE [LARGE SCALE GENOMIC DNA]</scope>
    <source>
        <strain evidence="8 9">DSM 27648</strain>
    </source>
</reference>
<keyword evidence="9" id="KW-1185">Reference proteome</keyword>